<dbReference type="Gene3D" id="1.10.357.10">
    <property type="entry name" value="Tetracycline Repressor, domain 2"/>
    <property type="match status" value="1"/>
</dbReference>
<dbReference type="PANTHER" id="PTHR43479">
    <property type="entry name" value="ACREF/ENVCD OPERON REPRESSOR-RELATED"/>
    <property type="match status" value="1"/>
</dbReference>
<feature type="DNA-binding region" description="H-T-H motif" evidence="2">
    <location>
        <begin position="35"/>
        <end position="54"/>
    </location>
</feature>
<dbReference type="Proteomes" id="UP000886723">
    <property type="component" value="Unassembled WGS sequence"/>
</dbReference>
<dbReference type="PANTHER" id="PTHR43479:SF7">
    <property type="entry name" value="TETR-FAMILY TRANSCRIPTIONAL REGULATOR"/>
    <property type="match status" value="1"/>
</dbReference>
<dbReference type="AlphaFoldDB" id="A0A9D1NU78"/>
<evidence type="ECO:0000313" key="5">
    <source>
        <dbReference type="Proteomes" id="UP000886723"/>
    </source>
</evidence>
<feature type="domain" description="HTH tetR-type" evidence="3">
    <location>
        <begin position="12"/>
        <end position="72"/>
    </location>
</feature>
<comment type="caution">
    <text evidence="4">The sequence shown here is derived from an EMBL/GenBank/DDBJ whole genome shotgun (WGS) entry which is preliminary data.</text>
</comment>
<organism evidence="4 5">
    <name type="scientific">Candidatus Pullilachnospira stercoravium</name>
    <dbReference type="NCBI Taxonomy" id="2840913"/>
    <lineage>
        <taxon>Bacteria</taxon>
        <taxon>Bacillati</taxon>
        <taxon>Bacillota</taxon>
        <taxon>Clostridia</taxon>
        <taxon>Lachnospirales</taxon>
        <taxon>Lachnospiraceae</taxon>
        <taxon>Lachnospiraceae incertae sedis</taxon>
        <taxon>Candidatus Pullilachnospira</taxon>
    </lineage>
</organism>
<dbReference type="PROSITE" id="PS50977">
    <property type="entry name" value="HTH_TETR_2"/>
    <property type="match status" value="1"/>
</dbReference>
<name>A0A9D1NU78_9FIRM</name>
<dbReference type="SUPFAM" id="SSF46689">
    <property type="entry name" value="Homeodomain-like"/>
    <property type="match status" value="1"/>
</dbReference>
<dbReference type="Pfam" id="PF00440">
    <property type="entry name" value="TetR_N"/>
    <property type="match status" value="1"/>
</dbReference>
<reference evidence="4" key="1">
    <citation type="submission" date="2020-10" db="EMBL/GenBank/DDBJ databases">
        <authorList>
            <person name="Gilroy R."/>
        </authorList>
    </citation>
    <scope>NUCLEOTIDE SEQUENCE</scope>
    <source>
        <strain evidence="4">ChiBcec2-4451</strain>
    </source>
</reference>
<dbReference type="InterPro" id="IPR050624">
    <property type="entry name" value="HTH-type_Tx_Regulator"/>
</dbReference>
<evidence type="ECO:0000313" key="4">
    <source>
        <dbReference type="EMBL" id="HIV12900.1"/>
    </source>
</evidence>
<evidence type="ECO:0000256" key="2">
    <source>
        <dbReference type="PROSITE-ProRule" id="PRU00335"/>
    </source>
</evidence>
<evidence type="ECO:0000256" key="1">
    <source>
        <dbReference type="ARBA" id="ARBA00023125"/>
    </source>
</evidence>
<dbReference type="InterPro" id="IPR001647">
    <property type="entry name" value="HTH_TetR"/>
</dbReference>
<dbReference type="InterPro" id="IPR009057">
    <property type="entry name" value="Homeodomain-like_sf"/>
</dbReference>
<gene>
    <name evidence="4" type="ORF">IAA63_07150</name>
</gene>
<dbReference type="EMBL" id="DVON01000159">
    <property type="protein sequence ID" value="HIV12900.1"/>
    <property type="molecule type" value="Genomic_DNA"/>
</dbReference>
<accession>A0A9D1NU78</accession>
<reference evidence="4" key="2">
    <citation type="journal article" date="2021" name="PeerJ">
        <title>Extensive microbial diversity within the chicken gut microbiome revealed by metagenomics and culture.</title>
        <authorList>
            <person name="Gilroy R."/>
            <person name="Ravi A."/>
            <person name="Getino M."/>
            <person name="Pursley I."/>
            <person name="Horton D.L."/>
            <person name="Alikhan N.F."/>
            <person name="Baker D."/>
            <person name="Gharbi K."/>
            <person name="Hall N."/>
            <person name="Watson M."/>
            <person name="Adriaenssens E.M."/>
            <person name="Foster-Nyarko E."/>
            <person name="Jarju S."/>
            <person name="Secka A."/>
            <person name="Antonio M."/>
            <person name="Oren A."/>
            <person name="Chaudhuri R.R."/>
            <person name="La Ragione R."/>
            <person name="Hildebrand F."/>
            <person name="Pallen M.J."/>
        </authorList>
    </citation>
    <scope>NUCLEOTIDE SEQUENCE</scope>
    <source>
        <strain evidence="4">ChiBcec2-4451</strain>
    </source>
</reference>
<evidence type="ECO:0000259" key="3">
    <source>
        <dbReference type="PROSITE" id="PS50977"/>
    </source>
</evidence>
<keyword evidence="1 2" id="KW-0238">DNA-binding</keyword>
<protein>
    <submittedName>
        <fullName evidence="4">TetR/AcrR family transcriptional regulator</fullName>
    </submittedName>
</protein>
<sequence>MNQTPKQDLRFIKNEREIRKIFREMMAETDYSHITIKELTARAQINRKTFYLHYPSLDHLLASLQFEIMDPTFRMISETTFPDDVEKIIQHSFRLMAALDPVDKKILSAKGHFLDKKTPSDLIREHYFRKYDHFAGYDRFESNMIITYFSVCLGVIYRQWEVDGQRVPLEEMVPLATRLILHGLSGTRLDIPEAADNSPQTS</sequence>
<dbReference type="GO" id="GO:0003677">
    <property type="term" value="F:DNA binding"/>
    <property type="evidence" value="ECO:0007669"/>
    <property type="project" value="UniProtKB-UniRule"/>
</dbReference>
<proteinExistence type="predicted"/>